<reference evidence="1 2" key="1">
    <citation type="journal article" date="2017" name="Front. Microbiol.">
        <title>Double-Face Meets the Bacterial World: The Opportunistic Pathogen Stenotrophomonas maltophilia.</title>
        <authorList>
            <person name="Lira F."/>
            <person name="Berg G."/>
            <person name="Martinez J.L."/>
        </authorList>
    </citation>
    <scope>NUCLEOTIDE SEQUENCE [LARGE SCALE GENOMIC DNA]</scope>
    <source>
        <strain evidence="1 2">EA1</strain>
    </source>
</reference>
<dbReference type="Proteomes" id="UP000230167">
    <property type="component" value="Unassembled WGS sequence"/>
</dbReference>
<comment type="caution">
    <text evidence="1">The sequence shown here is derived from an EMBL/GenBank/DDBJ whole genome shotgun (WGS) entry which is preliminary data.</text>
</comment>
<evidence type="ECO:0000313" key="2">
    <source>
        <dbReference type="Proteomes" id="UP000230167"/>
    </source>
</evidence>
<gene>
    <name evidence="1" type="ORF">B9Y64_12715</name>
</gene>
<name>A0A2J0UAK8_STEMA</name>
<evidence type="ECO:0000313" key="1">
    <source>
        <dbReference type="EMBL" id="PJL28092.1"/>
    </source>
</evidence>
<protein>
    <submittedName>
        <fullName evidence="1">Uncharacterized protein</fullName>
    </submittedName>
</protein>
<dbReference type="AlphaFoldDB" id="A0A2J0UAK8"/>
<proteinExistence type="predicted"/>
<accession>A0A2J0UAK8</accession>
<organism evidence="1 2">
    <name type="scientific">Stenotrophomonas maltophilia</name>
    <name type="common">Pseudomonas maltophilia</name>
    <name type="synonym">Xanthomonas maltophilia</name>
    <dbReference type="NCBI Taxonomy" id="40324"/>
    <lineage>
        <taxon>Bacteria</taxon>
        <taxon>Pseudomonadati</taxon>
        <taxon>Pseudomonadota</taxon>
        <taxon>Gammaproteobacteria</taxon>
        <taxon>Lysobacterales</taxon>
        <taxon>Lysobacteraceae</taxon>
        <taxon>Stenotrophomonas</taxon>
        <taxon>Stenotrophomonas maltophilia group</taxon>
    </lineage>
</organism>
<dbReference type="EMBL" id="NEQV01000004">
    <property type="protein sequence ID" value="PJL28092.1"/>
    <property type="molecule type" value="Genomic_DNA"/>
</dbReference>
<sequence length="134" mass="14306">MAGAWSRTRARQRLKAELCTASGAAILMSASGQKLPFDIYQDPSISAVQSCLINHYHPGVMALDEERALQFRCPVQTPTAPLITDGALTEGRQHQVISELEMYPLTPSGHPMCAEAKPASPACAIKPLGNSSAC</sequence>